<dbReference type="InterPro" id="IPR008030">
    <property type="entry name" value="NmrA-like"/>
</dbReference>
<dbReference type="AlphaFoldDB" id="A0AAI8YCF7"/>
<dbReference type="PANTHER" id="PTHR47706:SF10">
    <property type="entry name" value="NMRA-LIKE DOMAIN-CONTAINING PROTEIN"/>
    <property type="match status" value="1"/>
</dbReference>
<dbReference type="Gene3D" id="3.90.25.10">
    <property type="entry name" value="UDP-galactose 4-epimerase, domain 1"/>
    <property type="match status" value="1"/>
</dbReference>
<dbReference type="Pfam" id="PF05368">
    <property type="entry name" value="NmrA"/>
    <property type="match status" value="1"/>
</dbReference>
<dbReference type="PANTHER" id="PTHR47706">
    <property type="entry name" value="NMRA-LIKE FAMILY PROTEIN"/>
    <property type="match status" value="1"/>
</dbReference>
<organism evidence="4 5">
    <name type="scientific">Anthostomella pinea</name>
    <dbReference type="NCBI Taxonomy" id="933095"/>
    <lineage>
        <taxon>Eukaryota</taxon>
        <taxon>Fungi</taxon>
        <taxon>Dikarya</taxon>
        <taxon>Ascomycota</taxon>
        <taxon>Pezizomycotina</taxon>
        <taxon>Sordariomycetes</taxon>
        <taxon>Xylariomycetidae</taxon>
        <taxon>Xylariales</taxon>
        <taxon>Xylariaceae</taxon>
        <taxon>Anthostomella</taxon>
    </lineage>
</organism>
<dbReference type="EMBL" id="CAUWAG010000003">
    <property type="protein sequence ID" value="CAJ2499622.1"/>
    <property type="molecule type" value="Genomic_DNA"/>
</dbReference>
<feature type="domain" description="NmrA-like" evidence="3">
    <location>
        <begin position="18"/>
        <end position="245"/>
    </location>
</feature>
<gene>
    <name evidence="4" type="ORF">KHLLAP_LOCUS90</name>
</gene>
<keyword evidence="1" id="KW-0521">NADP</keyword>
<dbReference type="Proteomes" id="UP001295740">
    <property type="component" value="Unassembled WGS sequence"/>
</dbReference>
<dbReference type="InterPro" id="IPR051609">
    <property type="entry name" value="NmrA/Isoflavone_reductase-like"/>
</dbReference>
<dbReference type="InterPro" id="IPR036291">
    <property type="entry name" value="NAD(P)-bd_dom_sf"/>
</dbReference>
<evidence type="ECO:0000313" key="4">
    <source>
        <dbReference type="EMBL" id="CAJ2499622.1"/>
    </source>
</evidence>
<reference evidence="4" key="1">
    <citation type="submission" date="2023-10" db="EMBL/GenBank/DDBJ databases">
        <authorList>
            <person name="Hackl T."/>
        </authorList>
    </citation>
    <scope>NUCLEOTIDE SEQUENCE</scope>
</reference>
<name>A0AAI8YCF7_9PEZI</name>
<dbReference type="InterPro" id="IPR045312">
    <property type="entry name" value="PCBER-like"/>
</dbReference>
<comment type="caution">
    <text evidence="4">The sequence shown here is derived from an EMBL/GenBank/DDBJ whole genome shotgun (WGS) entry which is preliminary data.</text>
</comment>
<protein>
    <submittedName>
        <fullName evidence="4">Uu.00g024750.m01.CDS01</fullName>
    </submittedName>
</protein>
<keyword evidence="2" id="KW-0560">Oxidoreductase</keyword>
<evidence type="ECO:0000256" key="2">
    <source>
        <dbReference type="ARBA" id="ARBA00023002"/>
    </source>
</evidence>
<keyword evidence="5" id="KW-1185">Reference proteome</keyword>
<accession>A0AAI8YCF7</accession>
<dbReference type="CDD" id="cd05259">
    <property type="entry name" value="PCBER_SDR_a"/>
    <property type="match status" value="1"/>
</dbReference>
<dbReference type="SUPFAM" id="SSF51735">
    <property type="entry name" value="NAD(P)-binding Rossmann-fold domains"/>
    <property type="match status" value="1"/>
</dbReference>
<dbReference type="GO" id="GO:0016491">
    <property type="term" value="F:oxidoreductase activity"/>
    <property type="evidence" value="ECO:0007669"/>
    <property type="project" value="UniProtKB-KW"/>
</dbReference>
<evidence type="ECO:0000259" key="3">
    <source>
        <dbReference type="Pfam" id="PF05368"/>
    </source>
</evidence>
<dbReference type="Gene3D" id="3.40.50.720">
    <property type="entry name" value="NAD(P)-binding Rossmann-like Domain"/>
    <property type="match status" value="1"/>
</dbReference>
<proteinExistence type="predicted"/>
<evidence type="ECO:0000256" key="1">
    <source>
        <dbReference type="ARBA" id="ARBA00022857"/>
    </source>
</evidence>
<evidence type="ECO:0000313" key="5">
    <source>
        <dbReference type="Proteomes" id="UP001295740"/>
    </source>
</evidence>
<sequence length="309" mass="32696">MSDTIKNVAVVGVLSSKGSGNLGTAVVQELTKAGFNVTVLTRKGSPSTLPPGVASREVDYESVDSLTPALQGQHAVVSTIATAAVRGQHPLVDAAVAGKVSRFIPSEFGINSRILGTSAIGKILQGKVQTLDYINQKSKENPSFTWTGISTGLFFDWVSIHGLEHGSLGLDKSTKTATIYDSGSEAVQTSNLGFIGRAIAAILSDPSKTVNRYITIASFNPSQAELLEIVERETGEKWNVNHVTTAEQEKFGLEKLGRGDYSAFSNLLRKRIYEDGAGLAVKGADSANSLLGLEDEEDLEAAVKAWLGG</sequence>